<keyword evidence="2" id="KW-1185">Reference proteome</keyword>
<organism evidence="1 2">
    <name type="scientific">Acidisoma cellulosilyticum</name>
    <dbReference type="NCBI Taxonomy" id="2802395"/>
    <lineage>
        <taxon>Bacteria</taxon>
        <taxon>Pseudomonadati</taxon>
        <taxon>Pseudomonadota</taxon>
        <taxon>Alphaproteobacteria</taxon>
        <taxon>Acetobacterales</taxon>
        <taxon>Acidocellaceae</taxon>
        <taxon>Acidisoma</taxon>
    </lineage>
</organism>
<dbReference type="AlphaFoldDB" id="A0A963Z760"/>
<reference evidence="1 2" key="1">
    <citation type="journal article" date="2021" name="Microorganisms">
        <title>Acidisoma silvae sp. nov. and Acidisomacellulosilytica sp. nov., Two Acidophilic Bacteria Isolated from Decaying Wood, Hydrolyzing Cellulose and Producing Poly-3-hydroxybutyrate.</title>
        <authorList>
            <person name="Mieszkin S."/>
            <person name="Pouder E."/>
            <person name="Uroz S."/>
            <person name="Simon-Colin C."/>
            <person name="Alain K."/>
        </authorList>
    </citation>
    <scope>NUCLEOTIDE SEQUENCE [LARGE SCALE GENOMIC DNA]</scope>
    <source>
        <strain evidence="1 2">HW T5.17</strain>
    </source>
</reference>
<proteinExistence type="predicted"/>
<evidence type="ECO:0000313" key="1">
    <source>
        <dbReference type="EMBL" id="MCB8884119.1"/>
    </source>
</evidence>
<protein>
    <submittedName>
        <fullName evidence="1">Uncharacterized protein</fullName>
    </submittedName>
</protein>
<comment type="caution">
    <text evidence="1">The sequence shown here is derived from an EMBL/GenBank/DDBJ whole genome shotgun (WGS) entry which is preliminary data.</text>
</comment>
<evidence type="ECO:0000313" key="2">
    <source>
        <dbReference type="Proteomes" id="UP000721844"/>
    </source>
</evidence>
<dbReference type="EMBL" id="JAESVA010000030">
    <property type="protein sequence ID" value="MCB8884119.1"/>
    <property type="molecule type" value="Genomic_DNA"/>
</dbReference>
<accession>A0A963Z760</accession>
<dbReference type="RefSeq" id="WP_227310851.1">
    <property type="nucleotide sequence ID" value="NZ_JAESVA010000030.1"/>
</dbReference>
<sequence>MIFSVRGEEISSGRGDWEFLTVPTKGDRLALPSGAGVEVVEVLYLEHAPKPSNAISSFGPLTITVVVKTHHWVDIPGGKPNSN</sequence>
<dbReference type="Proteomes" id="UP000721844">
    <property type="component" value="Unassembled WGS sequence"/>
</dbReference>
<gene>
    <name evidence="1" type="ORF">ACELLULO517_28165</name>
</gene>
<name>A0A963Z760_9PROT</name>